<name>A0ABQ9DE68_9PASS</name>
<feature type="region of interest" description="Disordered" evidence="1">
    <location>
        <begin position="82"/>
        <end position="112"/>
    </location>
</feature>
<keyword evidence="3" id="KW-1185">Reference proteome</keyword>
<reference evidence="2" key="1">
    <citation type="submission" date="2019-10" db="EMBL/GenBank/DDBJ databases">
        <authorList>
            <person name="Soares A.E.R."/>
            <person name="Aleixo A."/>
            <person name="Schneider P."/>
            <person name="Miyaki C.Y."/>
            <person name="Schneider M.P."/>
            <person name="Mello C."/>
            <person name="Vasconcelos A.T.R."/>
        </authorList>
    </citation>
    <scope>NUCLEOTIDE SEQUENCE</scope>
    <source>
        <tissue evidence="2">Muscle</tissue>
    </source>
</reference>
<dbReference type="EMBL" id="WHWB01033753">
    <property type="protein sequence ID" value="KAJ7417550.1"/>
    <property type="molecule type" value="Genomic_DNA"/>
</dbReference>
<gene>
    <name evidence="2" type="ORF">WISP_64149</name>
</gene>
<organism evidence="2 3">
    <name type="scientific">Willisornis vidua</name>
    <name type="common">Xingu scale-backed antbird</name>
    <dbReference type="NCBI Taxonomy" id="1566151"/>
    <lineage>
        <taxon>Eukaryota</taxon>
        <taxon>Metazoa</taxon>
        <taxon>Chordata</taxon>
        <taxon>Craniata</taxon>
        <taxon>Vertebrata</taxon>
        <taxon>Euteleostomi</taxon>
        <taxon>Archelosauria</taxon>
        <taxon>Archosauria</taxon>
        <taxon>Dinosauria</taxon>
        <taxon>Saurischia</taxon>
        <taxon>Theropoda</taxon>
        <taxon>Coelurosauria</taxon>
        <taxon>Aves</taxon>
        <taxon>Neognathae</taxon>
        <taxon>Neoaves</taxon>
        <taxon>Telluraves</taxon>
        <taxon>Australaves</taxon>
        <taxon>Passeriformes</taxon>
        <taxon>Thamnophilidae</taxon>
        <taxon>Willisornis</taxon>
    </lineage>
</organism>
<evidence type="ECO:0000256" key="1">
    <source>
        <dbReference type="SAM" id="MobiDB-lite"/>
    </source>
</evidence>
<feature type="compositionally biased region" description="Polar residues" evidence="1">
    <location>
        <begin position="102"/>
        <end position="112"/>
    </location>
</feature>
<protein>
    <submittedName>
        <fullName evidence="2">Rna-directed dna polymerase from mobile element jockey-like</fullName>
    </submittedName>
</protein>
<sequence length="112" mass="12328">MQGNDPYKSFKTKSCMQHERSGVPQELALEPVHLNIFVGDMDSGIECTVGKFADTELFDAVDMLEGRDAIQRNLDRLEALCEPREGQQGQLQSSAPGLGESPAQTQTGQRMD</sequence>
<dbReference type="Proteomes" id="UP001145742">
    <property type="component" value="Unassembled WGS sequence"/>
</dbReference>
<accession>A0ABQ9DE68</accession>
<proteinExistence type="predicted"/>
<evidence type="ECO:0000313" key="2">
    <source>
        <dbReference type="EMBL" id="KAJ7417550.1"/>
    </source>
</evidence>
<comment type="caution">
    <text evidence="2">The sequence shown here is derived from an EMBL/GenBank/DDBJ whole genome shotgun (WGS) entry which is preliminary data.</text>
</comment>
<evidence type="ECO:0000313" key="3">
    <source>
        <dbReference type="Proteomes" id="UP001145742"/>
    </source>
</evidence>